<comment type="catalytic activity">
    <reaction evidence="2">
        <text>L-histidinol phosphate + H2O = L-histidinol + phosphate</text>
        <dbReference type="Rhea" id="RHEA:14465"/>
        <dbReference type="ChEBI" id="CHEBI:15377"/>
        <dbReference type="ChEBI" id="CHEBI:43474"/>
        <dbReference type="ChEBI" id="CHEBI:57699"/>
        <dbReference type="ChEBI" id="CHEBI:57980"/>
        <dbReference type="EC" id="3.1.3.15"/>
    </reaction>
</comment>
<dbReference type="EC" id="3.1.3.15" evidence="2"/>
<dbReference type="InterPro" id="IPR010140">
    <property type="entry name" value="Histidinol_P_phosphatase_HisJ"/>
</dbReference>
<dbReference type="PANTHER" id="PTHR21039:SF0">
    <property type="entry name" value="HISTIDINOL-PHOSPHATASE"/>
    <property type="match status" value="1"/>
</dbReference>
<name>A0ABM8B9R5_9BIFI</name>
<evidence type="ECO:0000256" key="2">
    <source>
        <dbReference type="RuleBase" id="RU366003"/>
    </source>
</evidence>
<comment type="similarity">
    <text evidence="2">Belongs to the PHP hydrolase family. HisK subfamily.</text>
</comment>
<accession>A0ABM8B9R5</accession>
<gene>
    <name evidence="3" type="ORF">KIM372_15430</name>
</gene>
<keyword evidence="4" id="KW-1185">Reference proteome</keyword>
<dbReference type="PANTHER" id="PTHR21039">
    <property type="entry name" value="HISTIDINOL PHOSPHATASE-RELATED"/>
    <property type="match status" value="1"/>
</dbReference>
<reference evidence="3 4" key="1">
    <citation type="journal article" date="2023" name="Microbiol. Spectr.">
        <title>Symbiosis of Carpenter Bees with Uncharacterized Lactic Acid Bacteria Showing NAD Auxotrophy.</title>
        <authorList>
            <person name="Kawasaki S."/>
            <person name="Ozawa K."/>
            <person name="Mori T."/>
            <person name="Yamamoto A."/>
            <person name="Ito M."/>
            <person name="Ohkuma M."/>
            <person name="Sakamoto M."/>
            <person name="Matsutani M."/>
        </authorList>
    </citation>
    <scope>NUCLEOTIDE SEQUENCE [LARGE SCALE GENOMIC DNA]</scope>
    <source>
        <strain evidence="3 4">Kim37-2</strain>
    </source>
</reference>
<dbReference type="Gene3D" id="3.20.20.140">
    <property type="entry name" value="Metal-dependent hydrolases"/>
    <property type="match status" value="1"/>
</dbReference>
<keyword evidence="2" id="KW-0028">Amino-acid biosynthesis</keyword>
<sequence>MGYSREHLSQLEDLLGSAPLDFRLLSFHAYRERDYIESDAHAGLSDEDYAAAYFDMALEGVETLGQQVQVLAHLDYPFRYRPRLGSERLWERFQELIGAIVRSCARQGMAIELNTKSMYRFGREDFYGRLLGLIAQETSPEQPIKLCLGSDCHRAQDWHANFERALALVHSYGLEPSPISRLLGA</sequence>
<keyword evidence="2" id="KW-0368">Histidine biosynthesis</keyword>
<organism evidence="3 4">
    <name type="scientific">Bombiscardovia nodaiensis</name>
    <dbReference type="NCBI Taxonomy" id="2932181"/>
    <lineage>
        <taxon>Bacteria</taxon>
        <taxon>Bacillati</taxon>
        <taxon>Actinomycetota</taxon>
        <taxon>Actinomycetes</taxon>
        <taxon>Bifidobacteriales</taxon>
        <taxon>Bifidobacteriaceae</taxon>
        <taxon>Bombiscardovia</taxon>
    </lineage>
</organism>
<dbReference type="InterPro" id="IPR016195">
    <property type="entry name" value="Pol/histidinol_Pase-like"/>
</dbReference>
<evidence type="ECO:0000313" key="4">
    <source>
        <dbReference type="Proteomes" id="UP001321766"/>
    </source>
</evidence>
<dbReference type="Proteomes" id="UP001321766">
    <property type="component" value="Chromosome"/>
</dbReference>
<evidence type="ECO:0000256" key="1">
    <source>
        <dbReference type="ARBA" id="ARBA00022801"/>
    </source>
</evidence>
<protein>
    <recommendedName>
        <fullName evidence="2">Histidinol-phosphatase</fullName>
        <shortName evidence="2">HolPase</shortName>
        <ecNumber evidence="2">3.1.3.15</ecNumber>
    </recommendedName>
</protein>
<keyword evidence="1 2" id="KW-0378">Hydrolase</keyword>
<dbReference type="SUPFAM" id="SSF89550">
    <property type="entry name" value="PHP domain-like"/>
    <property type="match status" value="1"/>
</dbReference>
<dbReference type="EMBL" id="AP026798">
    <property type="protein sequence ID" value="BDR53636.1"/>
    <property type="molecule type" value="Genomic_DNA"/>
</dbReference>
<comment type="pathway">
    <text evidence="2">Amino-acid biosynthesis; L-histidine biosynthesis; L-histidine from 5-phospho-alpha-D-ribose 1-diphosphate: step 8/9.</text>
</comment>
<evidence type="ECO:0000313" key="3">
    <source>
        <dbReference type="EMBL" id="BDR53636.1"/>
    </source>
</evidence>
<proteinExistence type="inferred from homology"/>